<dbReference type="SMART" id="SM00470">
    <property type="entry name" value="ParB"/>
    <property type="match status" value="1"/>
</dbReference>
<feature type="region of interest" description="Disordered" evidence="1">
    <location>
        <begin position="335"/>
        <end position="359"/>
    </location>
</feature>
<organism evidence="3 4">
    <name type="scientific">Sphingobium yanoikuyae ATCC 51230</name>
    <dbReference type="NCBI Taxonomy" id="883163"/>
    <lineage>
        <taxon>Bacteria</taxon>
        <taxon>Pseudomonadati</taxon>
        <taxon>Pseudomonadota</taxon>
        <taxon>Alphaproteobacteria</taxon>
        <taxon>Sphingomonadales</taxon>
        <taxon>Sphingomonadaceae</taxon>
        <taxon>Sphingobium</taxon>
    </lineage>
</organism>
<dbReference type="GO" id="GO:0005694">
    <property type="term" value="C:chromosome"/>
    <property type="evidence" value="ECO:0007669"/>
    <property type="project" value="TreeGrafter"/>
</dbReference>
<evidence type="ECO:0000313" key="4">
    <source>
        <dbReference type="Proteomes" id="UP000009887"/>
    </source>
</evidence>
<dbReference type="InterPro" id="IPR036086">
    <property type="entry name" value="ParB/Sulfiredoxin_sf"/>
</dbReference>
<dbReference type="RefSeq" id="WP_004211943.1">
    <property type="nucleotide sequence ID" value="NZ_JH992904.1"/>
</dbReference>
<dbReference type="Gene3D" id="1.10.10.2830">
    <property type="match status" value="1"/>
</dbReference>
<feature type="compositionally biased region" description="Basic and acidic residues" evidence="1">
    <location>
        <begin position="335"/>
        <end position="347"/>
    </location>
</feature>
<protein>
    <recommendedName>
        <fullName evidence="2">ParB-like N-terminal domain-containing protein</fullName>
    </recommendedName>
</protein>
<sequence length="713" mass="76462">MKLQFLPLESLCVSRLNMRHGRKQPDLANLLPSIRKRGILQPLLVRPLCVGASPAPGQGSNSAGTGRPPDASSAPLAPTHEILAGRRRYHAACLIAAEERDATSEDRAIPCAILEEGDDAAALEASLLENAARLDPDEVTQWESFVRLVKAGRDIPAIADMFALPPLAVRRILALGNLLPRIRTLYARDEIDRATIRHLTLATKRQQREWLDLREAPGQHAPTGHMLRQWLMGGAAIPVRHALFDVPSSGLETRADLFGEDAYFLDPEAFWAAQNAVIANRREAWLASGWREVVIVPPDSHFALWEHEKCPKRKGGRIYVDVRASGETVIHEAYVRRGETRKSGRDEDGPDGSGAQRSLRPEMTSSLAAYVDLHRHAALRVELLERPDIALRLMLAHAMAGALHWHVHADPQQARRADIAQSLATAPAQMEFAARRAALLATIGLAEDEPSLCDMRGGEARLLRLFQRLLDLPDKSCLDVVAMLMAESLACGSATLAHLGPLLGVDMGKWWRGDTVLPALVRDRELLLALLADVAGESVARANGATRSTTLRMMLGDHLTHGNGRAAPEGWVPRWMAFPPGAYSARGGVPMIDADQRAGEALAGNEGAGLTKGDHEHEARPAVSAVGPGAAIDATGPDCDERDSWYSGPMGPDALVPEGGTVSGAPVAAISAQDEAVGDCAAPAKDMPGAQQAAGDVGVPASDMPGSREARAA</sequence>
<feature type="region of interest" description="Disordered" evidence="1">
    <location>
        <begin position="681"/>
        <end position="713"/>
    </location>
</feature>
<dbReference type="PANTHER" id="PTHR33375:SF7">
    <property type="entry name" value="CHROMOSOME 2-PARTITIONING PROTEIN PARB-RELATED"/>
    <property type="match status" value="1"/>
</dbReference>
<gene>
    <name evidence="3" type="ORF">HMPREF9718_04102</name>
</gene>
<proteinExistence type="predicted"/>
<reference evidence="3 4" key="1">
    <citation type="submission" date="2012-09" db="EMBL/GenBank/DDBJ databases">
        <title>The Genome Sequence of Sphingobium yanoikuyae ATCC 51230.</title>
        <authorList>
            <consortium name="The Broad Institute Genome Sequencing Platform"/>
            <person name="Earl A."/>
            <person name="Ward D."/>
            <person name="Feldgarden M."/>
            <person name="Gevers D."/>
            <person name="Huys G."/>
            <person name="Walker B."/>
            <person name="Young S.K."/>
            <person name="Zeng Q."/>
            <person name="Gargeya S."/>
            <person name="Fitzgerald M."/>
            <person name="Haas B."/>
            <person name="Abouelleil A."/>
            <person name="Alvarado L."/>
            <person name="Arachchi H.M."/>
            <person name="Berlin A.M."/>
            <person name="Chapman S.B."/>
            <person name="Goldberg J."/>
            <person name="Griggs A."/>
            <person name="Gujja S."/>
            <person name="Hansen M."/>
            <person name="Howarth C."/>
            <person name="Imamovic A."/>
            <person name="Larimer J."/>
            <person name="McCowen C."/>
            <person name="Montmayeur A."/>
            <person name="Murphy C."/>
            <person name="Neiman D."/>
            <person name="Pearson M."/>
            <person name="Priest M."/>
            <person name="Roberts A."/>
            <person name="Saif S."/>
            <person name="Shea T."/>
            <person name="Sisk P."/>
            <person name="Sykes S."/>
            <person name="Wortman J."/>
            <person name="Nusbaum C."/>
            <person name="Birren B."/>
        </authorList>
    </citation>
    <scope>NUCLEOTIDE SEQUENCE [LARGE SCALE GENOMIC DNA]</scope>
    <source>
        <strain evidence="3 4">ATCC 51230</strain>
    </source>
</reference>
<name>K9CKF1_SPHYA</name>
<dbReference type="Gene3D" id="3.90.1530.30">
    <property type="match status" value="1"/>
</dbReference>
<dbReference type="AlphaFoldDB" id="K9CKF1"/>
<dbReference type="PATRIC" id="fig|883163.3.peg.4137"/>
<feature type="domain" description="ParB-like N-terminal" evidence="2">
    <location>
        <begin position="4"/>
        <end position="131"/>
    </location>
</feature>
<comment type="caution">
    <text evidence="3">The sequence shown here is derived from an EMBL/GenBank/DDBJ whole genome shotgun (WGS) entry which is preliminary data.</text>
</comment>
<dbReference type="EMBL" id="AGZU01000016">
    <property type="protein sequence ID" value="EKU72739.1"/>
    <property type="molecule type" value="Genomic_DNA"/>
</dbReference>
<dbReference type="SUPFAM" id="SSF109709">
    <property type="entry name" value="KorB DNA-binding domain-like"/>
    <property type="match status" value="1"/>
</dbReference>
<feature type="region of interest" description="Disordered" evidence="1">
    <location>
        <begin position="55"/>
        <end position="75"/>
    </location>
</feature>
<evidence type="ECO:0000259" key="2">
    <source>
        <dbReference type="SMART" id="SM00470"/>
    </source>
</evidence>
<dbReference type="SUPFAM" id="SSF110849">
    <property type="entry name" value="ParB/Sulfiredoxin"/>
    <property type="match status" value="1"/>
</dbReference>
<keyword evidence="4" id="KW-1185">Reference proteome</keyword>
<evidence type="ECO:0000256" key="1">
    <source>
        <dbReference type="SAM" id="MobiDB-lite"/>
    </source>
</evidence>
<dbReference type="InterPro" id="IPR050336">
    <property type="entry name" value="Chromosome_partition/occlusion"/>
</dbReference>
<accession>K9CKF1</accession>
<dbReference type="GO" id="GO:0007059">
    <property type="term" value="P:chromosome segregation"/>
    <property type="evidence" value="ECO:0007669"/>
    <property type="project" value="TreeGrafter"/>
</dbReference>
<dbReference type="HOGENOM" id="CLU_034190_0_0_5"/>
<evidence type="ECO:0000313" key="3">
    <source>
        <dbReference type="EMBL" id="EKU72739.1"/>
    </source>
</evidence>
<dbReference type="Proteomes" id="UP000009887">
    <property type="component" value="Unassembled WGS sequence"/>
</dbReference>
<dbReference type="PANTHER" id="PTHR33375">
    <property type="entry name" value="CHROMOSOME-PARTITIONING PROTEIN PARB-RELATED"/>
    <property type="match status" value="1"/>
</dbReference>
<dbReference type="InterPro" id="IPR003115">
    <property type="entry name" value="ParB_N"/>
</dbReference>